<evidence type="ECO:0000313" key="9">
    <source>
        <dbReference type="Proteomes" id="UP000239187"/>
    </source>
</evidence>
<keyword evidence="3 8" id="KW-0560">Oxidoreductase</keyword>
<evidence type="ECO:0000256" key="4">
    <source>
        <dbReference type="PIRSR" id="PIRSR000105-1"/>
    </source>
</evidence>
<dbReference type="GO" id="GO:0008691">
    <property type="term" value="F:3-hydroxybutyryl-CoA dehydrogenase activity"/>
    <property type="evidence" value="ECO:0007669"/>
    <property type="project" value="UniProtKB-EC"/>
</dbReference>
<gene>
    <name evidence="8" type="ORF">CVO76_01230</name>
</gene>
<dbReference type="Proteomes" id="UP000239187">
    <property type="component" value="Chromosome"/>
</dbReference>
<dbReference type="Gene3D" id="1.10.1040.10">
    <property type="entry name" value="N-(1-d-carboxylethyl)-l-norvaline Dehydrogenase, domain 2"/>
    <property type="match status" value="1"/>
</dbReference>
<dbReference type="FunFam" id="3.40.50.720:FF:000009">
    <property type="entry name" value="Fatty oxidation complex, alpha subunit"/>
    <property type="match status" value="1"/>
</dbReference>
<dbReference type="Gene3D" id="3.40.50.720">
    <property type="entry name" value="NAD(P)-binding Rossmann-like Domain"/>
    <property type="match status" value="1"/>
</dbReference>
<comment type="similarity">
    <text evidence="2">Belongs to the 3-hydroxyacyl-CoA dehydrogenase family.</text>
</comment>
<evidence type="ECO:0000256" key="3">
    <source>
        <dbReference type="ARBA" id="ARBA00023002"/>
    </source>
</evidence>
<dbReference type="RefSeq" id="WP_208740400.1">
    <property type="nucleotide sequence ID" value="NZ_CP024915.1"/>
</dbReference>
<dbReference type="EMBL" id="CP024915">
    <property type="protein sequence ID" value="AUZ86421.1"/>
    <property type="molecule type" value="Genomic_DNA"/>
</dbReference>
<evidence type="ECO:0000259" key="7">
    <source>
        <dbReference type="Pfam" id="PF02737"/>
    </source>
</evidence>
<evidence type="ECO:0000256" key="5">
    <source>
        <dbReference type="SAM" id="MobiDB-lite"/>
    </source>
</evidence>
<feature type="site" description="Important for catalytic activity" evidence="4">
    <location>
        <position position="141"/>
    </location>
</feature>
<dbReference type="InterPro" id="IPR036291">
    <property type="entry name" value="NAD(P)-bd_dom_sf"/>
</dbReference>
<reference evidence="8 9" key="1">
    <citation type="submission" date="2017-11" db="EMBL/GenBank/DDBJ databases">
        <title>Draft genome of Arthrobacter agilis strain UMCV2, a plant growth-promoting rhizobacterium and biocontrol capacity of phytopathogenic fungi.</title>
        <authorList>
            <person name="Martinez-Camara R."/>
            <person name="Santoyo G."/>
            <person name="Moreno-Hagelsieb G."/>
            <person name="Valencia-Cantero E."/>
        </authorList>
    </citation>
    <scope>NUCLEOTIDE SEQUENCE [LARGE SCALE GENOMIC DNA]</scope>
    <source>
        <strain evidence="8 9">UMCV2</strain>
    </source>
</reference>
<evidence type="ECO:0000256" key="2">
    <source>
        <dbReference type="ARBA" id="ARBA00009463"/>
    </source>
</evidence>
<dbReference type="InterPro" id="IPR008927">
    <property type="entry name" value="6-PGluconate_DH-like_C_sf"/>
</dbReference>
<protein>
    <submittedName>
        <fullName evidence="8">3-hydroxybutyryl-CoA dehydrogenase</fullName>
        <ecNumber evidence="8">1.1.1.157</ecNumber>
    </submittedName>
</protein>
<dbReference type="SUPFAM" id="SSF51735">
    <property type="entry name" value="NAD(P)-binding Rossmann-fold domains"/>
    <property type="match status" value="1"/>
</dbReference>
<dbReference type="Pfam" id="PF00725">
    <property type="entry name" value="3HCDH"/>
    <property type="match status" value="1"/>
</dbReference>
<dbReference type="Pfam" id="PF02737">
    <property type="entry name" value="3HCDH_N"/>
    <property type="match status" value="1"/>
</dbReference>
<dbReference type="GO" id="GO:0006631">
    <property type="term" value="P:fatty acid metabolic process"/>
    <property type="evidence" value="ECO:0007669"/>
    <property type="project" value="InterPro"/>
</dbReference>
<evidence type="ECO:0000313" key="8">
    <source>
        <dbReference type="EMBL" id="AUZ86421.1"/>
    </source>
</evidence>
<dbReference type="InterPro" id="IPR022694">
    <property type="entry name" value="3-OHacyl-CoA_DH"/>
</dbReference>
<dbReference type="AlphaFoldDB" id="A0A2L0UAZ7"/>
<feature type="domain" description="3-hydroxyacyl-CoA dehydrogenase C-terminal" evidence="6">
    <location>
        <begin position="187"/>
        <end position="282"/>
    </location>
</feature>
<dbReference type="InterPro" id="IPR013328">
    <property type="entry name" value="6PGD_dom2"/>
</dbReference>
<dbReference type="PANTHER" id="PTHR48075:SF5">
    <property type="entry name" value="3-HYDROXYBUTYRYL-COA DEHYDROGENASE"/>
    <property type="match status" value="1"/>
</dbReference>
<accession>A0A2L0UAZ7</accession>
<comment type="pathway">
    <text evidence="1">Lipid metabolism; butanoate metabolism.</text>
</comment>
<dbReference type="PIRSF" id="PIRSF000105">
    <property type="entry name" value="HCDH"/>
    <property type="match status" value="1"/>
</dbReference>
<feature type="domain" description="3-hydroxyacyl-CoA dehydrogenase NAD binding" evidence="7">
    <location>
        <begin position="8"/>
        <end position="185"/>
    </location>
</feature>
<organism evidence="8 9">
    <name type="scientific">Arthrobacter agilis</name>
    <dbReference type="NCBI Taxonomy" id="37921"/>
    <lineage>
        <taxon>Bacteria</taxon>
        <taxon>Bacillati</taxon>
        <taxon>Actinomycetota</taxon>
        <taxon>Actinomycetes</taxon>
        <taxon>Micrococcales</taxon>
        <taxon>Micrococcaceae</taxon>
        <taxon>Arthrobacter</taxon>
    </lineage>
</organism>
<feature type="region of interest" description="Disordered" evidence="5">
    <location>
        <begin position="274"/>
        <end position="313"/>
    </location>
</feature>
<sequence>MSGFPTRVGVLGGGRMGAGIAHAFCLAGSDVVVVERDEEAASAGLGRVTQALARSVERGTTTEDLDRLSARISVSTDYAAFAPCSLVVEAVPEDLGLKRQALRAVEDVLDGAAWLATNTSSLSVDALAAVLQRPERFCGLHFFNPVPASTLIEVVLGAATSAALEAAARSWVDALGKTPVVVRDTPGFASSRLGVAIALEAMRMLEEGVATAEDIDAAMVLGYRHPVGPLRTTDIVGLDVRLGIAEYLESTLGPRFAPPAILREKVAQGRLGRKSGQGFFDWDDAPPSPVPPTRQDPTPQEQAGTRPAFQQHE</sequence>
<dbReference type="SUPFAM" id="SSF48179">
    <property type="entry name" value="6-phosphogluconate dehydrogenase C-terminal domain-like"/>
    <property type="match status" value="1"/>
</dbReference>
<evidence type="ECO:0000256" key="1">
    <source>
        <dbReference type="ARBA" id="ARBA00005086"/>
    </source>
</evidence>
<proteinExistence type="inferred from homology"/>
<evidence type="ECO:0000259" key="6">
    <source>
        <dbReference type="Pfam" id="PF00725"/>
    </source>
</evidence>
<dbReference type="PANTHER" id="PTHR48075">
    <property type="entry name" value="3-HYDROXYACYL-COA DEHYDROGENASE FAMILY PROTEIN"/>
    <property type="match status" value="1"/>
</dbReference>
<dbReference type="GO" id="GO:0070403">
    <property type="term" value="F:NAD+ binding"/>
    <property type="evidence" value="ECO:0007669"/>
    <property type="project" value="InterPro"/>
</dbReference>
<dbReference type="InterPro" id="IPR006176">
    <property type="entry name" value="3-OHacyl-CoA_DH_NAD-bd"/>
</dbReference>
<dbReference type="InterPro" id="IPR006108">
    <property type="entry name" value="3HC_DH_C"/>
</dbReference>
<dbReference type="EC" id="1.1.1.157" evidence="8"/>
<name>A0A2L0UAZ7_9MICC</name>